<dbReference type="GO" id="GO:0004385">
    <property type="term" value="F:GMP kinase activity"/>
    <property type="evidence" value="ECO:0007669"/>
    <property type="project" value="UniProtKB-EC"/>
</dbReference>
<dbReference type="Pfam" id="PF00625">
    <property type="entry name" value="Guanylate_kin"/>
    <property type="match status" value="1"/>
</dbReference>
<dbReference type="InterPro" id="IPR027417">
    <property type="entry name" value="P-loop_NTPase"/>
</dbReference>
<reference evidence="11" key="2">
    <citation type="journal article" date="2023" name="Microbiome">
        <title>Synthase-selected sorting approach identifies a beta-lactone synthase in a nudibranch symbiotic bacterium.</title>
        <authorList>
            <person name="Dzunkova M."/>
            <person name="La Clair J.J."/>
            <person name="Tyml T."/>
            <person name="Doud D."/>
            <person name="Schulz F."/>
            <person name="Piquer-Esteban S."/>
            <person name="Porcel Sanchis D."/>
            <person name="Osborn A."/>
            <person name="Robinson D."/>
            <person name="Louie K.B."/>
            <person name="Bowen B.P."/>
            <person name="Bowers R.M."/>
            <person name="Lee J."/>
            <person name="Arnau V."/>
            <person name="Diaz-Villanueva W."/>
            <person name="Stepanauskas R."/>
            <person name="Gosliner T."/>
            <person name="Date S.V."/>
            <person name="Northen T.R."/>
            <person name="Cheng J.F."/>
            <person name="Burkart M.D."/>
            <person name="Woyke T."/>
        </authorList>
    </citation>
    <scope>NUCLEOTIDE SEQUENCE</scope>
    <source>
        <strain evidence="11">Df01</strain>
    </source>
</reference>
<evidence type="ECO:0000256" key="3">
    <source>
        <dbReference type="ARBA" id="ARBA00016296"/>
    </source>
</evidence>
<evidence type="ECO:0000256" key="5">
    <source>
        <dbReference type="ARBA" id="ARBA00022741"/>
    </source>
</evidence>
<dbReference type="CDD" id="cd00071">
    <property type="entry name" value="GMPK"/>
    <property type="match status" value="1"/>
</dbReference>
<dbReference type="InterPro" id="IPR017665">
    <property type="entry name" value="Guanylate_kinase"/>
</dbReference>
<evidence type="ECO:0000313" key="11">
    <source>
        <dbReference type="EMBL" id="MDM5146786.1"/>
    </source>
</evidence>
<dbReference type="SUPFAM" id="SSF52540">
    <property type="entry name" value="P-loop containing nucleoside triphosphate hydrolases"/>
    <property type="match status" value="1"/>
</dbReference>
<dbReference type="EMBL" id="JANQAO010000001">
    <property type="protein sequence ID" value="MDM5146786.1"/>
    <property type="molecule type" value="Genomic_DNA"/>
</dbReference>
<protein>
    <recommendedName>
        <fullName evidence="3 9">Guanylate kinase</fullName>
        <ecNumber evidence="2 9">2.7.4.8</ecNumber>
    </recommendedName>
    <alternativeName>
        <fullName evidence="8 9">GMP kinase</fullName>
    </alternativeName>
</protein>
<keyword evidence="6 9" id="KW-0418">Kinase</keyword>
<dbReference type="Gene3D" id="3.40.50.300">
    <property type="entry name" value="P-loop containing nucleotide triphosphate hydrolases"/>
    <property type="match status" value="1"/>
</dbReference>
<dbReference type="PROSITE" id="PS00856">
    <property type="entry name" value="GUANYLATE_KINASE_1"/>
    <property type="match status" value="1"/>
</dbReference>
<dbReference type="Proteomes" id="UP001168167">
    <property type="component" value="Unassembled WGS sequence"/>
</dbReference>
<evidence type="ECO:0000256" key="2">
    <source>
        <dbReference type="ARBA" id="ARBA00012961"/>
    </source>
</evidence>
<evidence type="ECO:0000256" key="4">
    <source>
        <dbReference type="ARBA" id="ARBA00022679"/>
    </source>
</evidence>
<evidence type="ECO:0000313" key="12">
    <source>
        <dbReference type="Proteomes" id="UP001168167"/>
    </source>
</evidence>
<keyword evidence="12" id="KW-1185">Reference proteome</keyword>
<evidence type="ECO:0000256" key="6">
    <source>
        <dbReference type="ARBA" id="ARBA00022777"/>
    </source>
</evidence>
<dbReference type="NCBIfam" id="TIGR03263">
    <property type="entry name" value="guanyl_kin"/>
    <property type="match status" value="1"/>
</dbReference>
<evidence type="ECO:0000259" key="10">
    <source>
        <dbReference type="PROSITE" id="PS50052"/>
    </source>
</evidence>
<keyword evidence="5 9" id="KW-0547">Nucleotide-binding</keyword>
<gene>
    <name evidence="9 11" type="primary">gmk</name>
    <name evidence="11" type="ORF">NQX30_00070</name>
</gene>
<comment type="similarity">
    <text evidence="1 9">Belongs to the guanylate kinase family.</text>
</comment>
<comment type="caution">
    <text evidence="11">The sequence shown here is derived from an EMBL/GenBank/DDBJ whole genome shotgun (WGS) entry which is preliminary data.</text>
</comment>
<dbReference type="InterPro" id="IPR020590">
    <property type="entry name" value="Guanylate_kinase_CS"/>
</dbReference>
<accession>A0ABT7QJ56</accession>
<comment type="catalytic activity">
    <reaction evidence="9">
        <text>GMP + ATP = GDP + ADP</text>
        <dbReference type="Rhea" id="RHEA:20780"/>
        <dbReference type="ChEBI" id="CHEBI:30616"/>
        <dbReference type="ChEBI" id="CHEBI:58115"/>
        <dbReference type="ChEBI" id="CHEBI:58189"/>
        <dbReference type="ChEBI" id="CHEBI:456216"/>
        <dbReference type="EC" id="2.7.4.8"/>
    </reaction>
</comment>
<dbReference type="HAMAP" id="MF_00328">
    <property type="entry name" value="Guanylate_kinase"/>
    <property type="match status" value="1"/>
</dbReference>
<comment type="function">
    <text evidence="9">Essential for recycling GMP and indirectly, cGMP.</text>
</comment>
<evidence type="ECO:0000256" key="9">
    <source>
        <dbReference type="HAMAP-Rule" id="MF_00328"/>
    </source>
</evidence>
<sequence length="192" mass="21455">MSVSHHIVHSQIGRLFILSAPSGAGKTTITNQLRNFGVVRVSVSHTTRLPREGEKNGCQYFFVNRDEFLCMRDSGDFLEWAEVFGNLYGTARSWVETQLAGGTDVLLEIDVQGALQVKKHMPEAELIFVRPPSLNVLEKRLRARGQDKEKSITLRLAAARDELLQASQYDYVIINDDLERAVAEITAVIAGK</sequence>
<evidence type="ECO:0000256" key="1">
    <source>
        <dbReference type="ARBA" id="ARBA00005790"/>
    </source>
</evidence>
<dbReference type="SMART" id="SM00072">
    <property type="entry name" value="GuKc"/>
    <property type="match status" value="1"/>
</dbReference>
<dbReference type="EC" id="2.7.4.8" evidence="2 9"/>
<dbReference type="InterPro" id="IPR008144">
    <property type="entry name" value="Guanylate_kin-like_dom"/>
</dbReference>
<proteinExistence type="inferred from homology"/>
<dbReference type="InterPro" id="IPR008145">
    <property type="entry name" value="GK/Ca_channel_bsu"/>
</dbReference>
<comment type="subcellular location">
    <subcellularLocation>
        <location evidence="9">Cytoplasm</location>
    </subcellularLocation>
</comment>
<evidence type="ECO:0000256" key="7">
    <source>
        <dbReference type="ARBA" id="ARBA00022840"/>
    </source>
</evidence>
<keyword evidence="4 9" id="KW-0808">Transferase</keyword>
<organism evidence="11 12">
    <name type="scientific">Candidatus Doriopsillibacter californiensis</name>
    <dbReference type="NCBI Taxonomy" id="2970740"/>
    <lineage>
        <taxon>Bacteria</taxon>
        <taxon>Pseudomonadati</taxon>
        <taxon>Pseudomonadota</taxon>
        <taxon>Gammaproteobacteria</taxon>
        <taxon>Candidatus Tethybacterales</taxon>
        <taxon>Candidatus Persebacteraceae</taxon>
        <taxon>Candidatus Doriopsillibacter</taxon>
    </lineage>
</organism>
<evidence type="ECO:0000256" key="8">
    <source>
        <dbReference type="ARBA" id="ARBA00030128"/>
    </source>
</evidence>
<feature type="binding site" evidence="9">
    <location>
        <begin position="20"/>
        <end position="27"/>
    </location>
    <ligand>
        <name>ATP</name>
        <dbReference type="ChEBI" id="CHEBI:30616"/>
    </ligand>
</feature>
<dbReference type="PANTHER" id="PTHR23117:SF13">
    <property type="entry name" value="GUANYLATE KINASE"/>
    <property type="match status" value="1"/>
</dbReference>
<dbReference type="Gene3D" id="3.30.63.10">
    <property type="entry name" value="Guanylate Kinase phosphate binding domain"/>
    <property type="match status" value="1"/>
</dbReference>
<dbReference type="PANTHER" id="PTHR23117">
    <property type="entry name" value="GUANYLATE KINASE-RELATED"/>
    <property type="match status" value="1"/>
</dbReference>
<reference evidence="11" key="1">
    <citation type="submission" date="2022-08" db="EMBL/GenBank/DDBJ databases">
        <authorList>
            <person name="Dzunkova M."/>
            <person name="La Clair J."/>
            <person name="Tyml T."/>
            <person name="Doud D."/>
            <person name="Schulz F."/>
            <person name="Piquer S."/>
            <person name="Porcel Sanchis D."/>
            <person name="Osborn A."/>
            <person name="Robinson D."/>
            <person name="Louie K.B."/>
            <person name="Bowen B.P."/>
            <person name="Bowers R."/>
            <person name="Lee J."/>
            <person name="Arnau Llombart V."/>
            <person name="Diaz Villanueva W."/>
            <person name="Gosliner T."/>
            <person name="Northen T."/>
            <person name="Cheng J.-F."/>
            <person name="Burkart M.D."/>
            <person name="Woyke T."/>
        </authorList>
    </citation>
    <scope>NUCLEOTIDE SEQUENCE</scope>
    <source>
        <strain evidence="11">Df01</strain>
    </source>
</reference>
<feature type="domain" description="Guanylate kinase-like" evidence="10">
    <location>
        <begin position="13"/>
        <end position="190"/>
    </location>
</feature>
<dbReference type="PROSITE" id="PS50052">
    <property type="entry name" value="GUANYLATE_KINASE_2"/>
    <property type="match status" value="1"/>
</dbReference>
<name>A0ABT7QJ56_9GAMM</name>
<keyword evidence="9" id="KW-0963">Cytoplasm</keyword>
<keyword evidence="7 9" id="KW-0067">ATP-binding</keyword>